<proteinExistence type="predicted"/>
<dbReference type="Proteomes" id="UP000321570">
    <property type="component" value="Unassembled WGS sequence"/>
</dbReference>
<reference evidence="9 10" key="1">
    <citation type="submission" date="2019-07" db="EMBL/GenBank/DDBJ databases">
        <authorList>
            <person name="Jastrzebski P J."/>
            <person name="Paukszto L."/>
            <person name="Jastrzebski P J."/>
        </authorList>
    </citation>
    <scope>NUCLEOTIDE SEQUENCE [LARGE SCALE GENOMIC DNA]</scope>
    <source>
        <strain evidence="9 10">WMS-il1</strain>
    </source>
</reference>
<dbReference type="GO" id="GO:0051965">
    <property type="term" value="P:positive regulation of synapse assembly"/>
    <property type="evidence" value="ECO:0007669"/>
    <property type="project" value="TreeGrafter"/>
</dbReference>
<feature type="transmembrane region" description="Helical" evidence="7">
    <location>
        <begin position="329"/>
        <end position="350"/>
    </location>
</feature>
<comment type="subcellular location">
    <subcellularLocation>
        <location evidence="1">Membrane</location>
        <topology evidence="1">Single-pass type I membrane protein</topology>
    </subcellularLocation>
</comment>
<feature type="signal peptide" evidence="8">
    <location>
        <begin position="1"/>
        <end position="20"/>
    </location>
</feature>
<keyword evidence="2 7" id="KW-0812">Transmembrane</keyword>
<evidence type="ECO:0000256" key="3">
    <source>
        <dbReference type="ARBA" id="ARBA00022729"/>
    </source>
</evidence>
<evidence type="ECO:0000256" key="7">
    <source>
        <dbReference type="SAM" id="Phobius"/>
    </source>
</evidence>
<organism evidence="9 10">
    <name type="scientific">Hymenolepis diminuta</name>
    <name type="common">Rat tapeworm</name>
    <dbReference type="NCBI Taxonomy" id="6216"/>
    <lineage>
        <taxon>Eukaryota</taxon>
        <taxon>Metazoa</taxon>
        <taxon>Spiralia</taxon>
        <taxon>Lophotrochozoa</taxon>
        <taxon>Platyhelminthes</taxon>
        <taxon>Cestoda</taxon>
        <taxon>Eucestoda</taxon>
        <taxon>Cyclophyllidea</taxon>
        <taxon>Hymenolepididae</taxon>
        <taxon>Hymenolepis</taxon>
    </lineage>
</organism>
<evidence type="ECO:0000256" key="1">
    <source>
        <dbReference type="ARBA" id="ARBA00004479"/>
    </source>
</evidence>
<dbReference type="EMBL" id="CABIJS010000144">
    <property type="protein sequence ID" value="VUZ44789.1"/>
    <property type="molecule type" value="Genomic_DNA"/>
</dbReference>
<dbReference type="GO" id="GO:0016020">
    <property type="term" value="C:membrane"/>
    <property type="evidence" value="ECO:0007669"/>
    <property type="project" value="UniProtKB-SubCell"/>
</dbReference>
<keyword evidence="10" id="KW-1185">Reference proteome</keyword>
<feature type="compositionally biased region" description="Gly residues" evidence="6">
    <location>
        <begin position="289"/>
        <end position="311"/>
    </location>
</feature>
<dbReference type="AlphaFoldDB" id="A0A564YCU6"/>
<keyword evidence="4 7" id="KW-1133">Transmembrane helix</keyword>
<evidence type="ECO:0000313" key="9">
    <source>
        <dbReference type="EMBL" id="VUZ44789.1"/>
    </source>
</evidence>
<name>A0A564YCU6_HYMDI</name>
<sequence>MKFLFHLHVFLSLLALTSNAQVQPQTGCSTHKTILICSGELPYGDDLQSPDLQTLVMSKLPEGTWLSLENPQLAAGGIQKIEIQRSSLGKVEPGYFASVSGKNKLKRLSFRNVDGSVVVDKNMLKGLEKSLNYLTVINGLTVNIADLADMEYLTDLELMSTKIIGTPADFEKLIPQLRSLEIKKCNLNQLPWEALAKWVANSETKRLRINDNHWICDCPMMKLKRLQPSVLERSTQIASELQKITCAGPANLMGKQLSELTEKDLCPDGELELNQSLIGGSLEASGSTSGDGRGGGSNSGDNGSNGIGGSSGSESEEEKGTNVGVRTEVIIAGSVVGILVLAFVAFLIVYKCQLFPKSKSREERASRTHQNKRYVNVIEEPPLQQFGTNGLAKQNGKYSEGAPV</sequence>
<protein>
    <recommendedName>
        <fullName evidence="11">LRRCT domain-containing protein</fullName>
    </recommendedName>
</protein>
<dbReference type="InterPro" id="IPR032675">
    <property type="entry name" value="LRR_dom_sf"/>
</dbReference>
<evidence type="ECO:0008006" key="11">
    <source>
        <dbReference type="Google" id="ProtNLM"/>
    </source>
</evidence>
<evidence type="ECO:0000256" key="6">
    <source>
        <dbReference type="SAM" id="MobiDB-lite"/>
    </source>
</evidence>
<evidence type="ECO:0000313" key="10">
    <source>
        <dbReference type="Proteomes" id="UP000321570"/>
    </source>
</evidence>
<evidence type="ECO:0000256" key="2">
    <source>
        <dbReference type="ARBA" id="ARBA00022692"/>
    </source>
</evidence>
<evidence type="ECO:0000256" key="4">
    <source>
        <dbReference type="ARBA" id="ARBA00022989"/>
    </source>
</evidence>
<feature type="region of interest" description="Disordered" evidence="6">
    <location>
        <begin position="282"/>
        <end position="320"/>
    </location>
</feature>
<gene>
    <name evidence="9" type="ORF">WMSIL1_LOCUS4914</name>
</gene>
<evidence type="ECO:0000256" key="8">
    <source>
        <dbReference type="SAM" id="SignalP"/>
    </source>
</evidence>
<dbReference type="PANTHER" id="PTHR45773:SF10">
    <property type="match status" value="1"/>
</dbReference>
<accession>A0A564YCU6</accession>
<dbReference type="GO" id="GO:0007409">
    <property type="term" value="P:axonogenesis"/>
    <property type="evidence" value="ECO:0007669"/>
    <property type="project" value="TreeGrafter"/>
</dbReference>
<keyword evidence="5 7" id="KW-0472">Membrane</keyword>
<dbReference type="PANTHER" id="PTHR45773">
    <property type="entry name" value="SLIT AND NTRK-LIKE PROTEIN 4-RELATED"/>
    <property type="match status" value="1"/>
</dbReference>
<keyword evidence="3 8" id="KW-0732">Signal</keyword>
<feature type="chain" id="PRO_5021981228" description="LRRCT domain-containing protein" evidence="8">
    <location>
        <begin position="21"/>
        <end position="404"/>
    </location>
</feature>
<dbReference type="SUPFAM" id="SSF52058">
    <property type="entry name" value="L domain-like"/>
    <property type="match status" value="1"/>
</dbReference>
<evidence type="ECO:0000256" key="5">
    <source>
        <dbReference type="ARBA" id="ARBA00023136"/>
    </source>
</evidence>
<dbReference type="Gene3D" id="3.80.10.10">
    <property type="entry name" value="Ribonuclease Inhibitor"/>
    <property type="match status" value="1"/>
</dbReference>